<keyword evidence="2 5" id="KW-0689">Ribosomal protein</keyword>
<dbReference type="PANTHER" id="PTHR14413:SF16">
    <property type="entry name" value="LARGE RIBOSOMAL SUBUNIT PROTEIN BL17M"/>
    <property type="match status" value="1"/>
</dbReference>
<dbReference type="GO" id="GO:0003735">
    <property type="term" value="F:structural constituent of ribosome"/>
    <property type="evidence" value="ECO:0007669"/>
    <property type="project" value="InterPro"/>
</dbReference>
<gene>
    <name evidence="8" type="ORF">A2159_00795</name>
</gene>
<evidence type="ECO:0000256" key="6">
    <source>
        <dbReference type="RuleBase" id="RU000661"/>
    </source>
</evidence>
<dbReference type="PANTHER" id="PTHR14413">
    <property type="entry name" value="RIBOSOMAL PROTEIN L17"/>
    <property type="match status" value="1"/>
</dbReference>
<comment type="similarity">
    <text evidence="1 5">Belongs to the bacterial ribosomal protein bL17 family.</text>
</comment>
<dbReference type="NCBIfam" id="TIGR00059">
    <property type="entry name" value="L17"/>
    <property type="match status" value="1"/>
</dbReference>
<comment type="caution">
    <text evidence="8">The sequence shown here is derived from an EMBL/GenBank/DDBJ whole genome shotgun (WGS) entry which is preliminary data.</text>
</comment>
<reference evidence="8 9" key="1">
    <citation type="journal article" date="2016" name="Nat. Commun.">
        <title>Thousands of microbial genomes shed light on interconnected biogeochemical processes in an aquifer system.</title>
        <authorList>
            <person name="Anantharaman K."/>
            <person name="Brown C.T."/>
            <person name="Hug L.A."/>
            <person name="Sharon I."/>
            <person name="Castelle C.J."/>
            <person name="Probst A.J."/>
            <person name="Thomas B.C."/>
            <person name="Singh A."/>
            <person name="Wilkins M.J."/>
            <person name="Karaoz U."/>
            <person name="Brodie E.L."/>
            <person name="Williams K.H."/>
            <person name="Hubbard S.S."/>
            <person name="Banfield J.F."/>
        </authorList>
    </citation>
    <scope>NUCLEOTIDE SEQUENCE [LARGE SCALE GENOMIC DNA]</scope>
</reference>
<feature type="region of interest" description="Disordered" evidence="7">
    <location>
        <begin position="125"/>
        <end position="157"/>
    </location>
</feature>
<accession>A0A1F7X576</accession>
<evidence type="ECO:0000256" key="3">
    <source>
        <dbReference type="ARBA" id="ARBA00023274"/>
    </source>
</evidence>
<dbReference type="EMBL" id="MGFP01000023">
    <property type="protein sequence ID" value="OGM09455.1"/>
    <property type="molecule type" value="Genomic_DNA"/>
</dbReference>
<evidence type="ECO:0000256" key="5">
    <source>
        <dbReference type="RuleBase" id="RU000660"/>
    </source>
</evidence>
<evidence type="ECO:0000313" key="9">
    <source>
        <dbReference type="Proteomes" id="UP000179219"/>
    </source>
</evidence>
<dbReference type="Proteomes" id="UP000179219">
    <property type="component" value="Unassembled WGS sequence"/>
</dbReference>
<dbReference type="AlphaFoldDB" id="A0A1F7X576"/>
<dbReference type="InterPro" id="IPR000456">
    <property type="entry name" value="Ribosomal_bL17"/>
</dbReference>
<organism evidence="8 9">
    <name type="scientific">Candidatus Woesebacteria bacterium RBG_13_34_9</name>
    <dbReference type="NCBI Taxonomy" id="1802477"/>
    <lineage>
        <taxon>Bacteria</taxon>
        <taxon>Candidatus Woeseibacteriota</taxon>
    </lineage>
</organism>
<dbReference type="InterPro" id="IPR036373">
    <property type="entry name" value="Ribosomal_bL17_sf"/>
</dbReference>
<evidence type="ECO:0000256" key="1">
    <source>
        <dbReference type="ARBA" id="ARBA00008777"/>
    </source>
</evidence>
<evidence type="ECO:0000256" key="2">
    <source>
        <dbReference type="ARBA" id="ARBA00022980"/>
    </source>
</evidence>
<keyword evidence="3 5" id="KW-0687">Ribonucleoprotein</keyword>
<dbReference type="GO" id="GO:0022625">
    <property type="term" value="C:cytosolic large ribosomal subunit"/>
    <property type="evidence" value="ECO:0007669"/>
    <property type="project" value="TreeGrafter"/>
</dbReference>
<sequence length="157" mass="18114">MKKRVFGRKFSRDRGSRKALFRSLIKALIEHDEIITTKARAKAIQGSIDEMMTLAGKEGLSAKKRLYSLLINDKRLVIKLLDKIKPAFVNKKSGFTRIVNLPQRLGDRAEIVRLEWSEKIAISEKKQKAEKNEQKTGNKKSLKENILERARAKIEKR</sequence>
<dbReference type="Pfam" id="PF01196">
    <property type="entry name" value="Ribosomal_L17"/>
    <property type="match status" value="1"/>
</dbReference>
<name>A0A1F7X576_9BACT</name>
<proteinExistence type="inferred from homology"/>
<protein>
    <recommendedName>
        <fullName evidence="4 6">50S ribosomal protein L17</fullName>
    </recommendedName>
</protein>
<dbReference type="SUPFAM" id="SSF64263">
    <property type="entry name" value="Prokaryotic ribosomal protein L17"/>
    <property type="match status" value="1"/>
</dbReference>
<evidence type="ECO:0000256" key="4">
    <source>
        <dbReference type="ARBA" id="ARBA00035494"/>
    </source>
</evidence>
<evidence type="ECO:0000256" key="7">
    <source>
        <dbReference type="SAM" id="MobiDB-lite"/>
    </source>
</evidence>
<dbReference type="GO" id="GO:0006412">
    <property type="term" value="P:translation"/>
    <property type="evidence" value="ECO:0007669"/>
    <property type="project" value="InterPro"/>
</dbReference>
<dbReference type="Gene3D" id="3.90.1030.10">
    <property type="entry name" value="Ribosomal protein L17"/>
    <property type="match status" value="1"/>
</dbReference>
<evidence type="ECO:0000313" key="8">
    <source>
        <dbReference type="EMBL" id="OGM09455.1"/>
    </source>
</evidence>